<dbReference type="PANTHER" id="PTHR43214:SF41">
    <property type="entry name" value="NITRATE_NITRITE RESPONSE REGULATOR PROTEIN NARP"/>
    <property type="match status" value="1"/>
</dbReference>
<dbReference type="OrthoDB" id="9797341at2"/>
<keyword evidence="9" id="KW-1185">Reference proteome</keyword>
<dbReference type="AlphaFoldDB" id="A0A2U1JQB6"/>
<comment type="caution">
    <text evidence="8">The sequence shown here is derived from an EMBL/GenBank/DDBJ whole genome shotgun (WGS) entry which is preliminary data.</text>
</comment>
<protein>
    <submittedName>
        <fullName evidence="8">DNA-binding response regulator</fullName>
    </submittedName>
</protein>
<feature type="domain" description="Response regulatory" evidence="7">
    <location>
        <begin position="6"/>
        <end position="122"/>
    </location>
</feature>
<dbReference type="PRINTS" id="PR00038">
    <property type="entry name" value="HTHLUXR"/>
</dbReference>
<dbReference type="InterPro" id="IPR039420">
    <property type="entry name" value="WalR-like"/>
</dbReference>
<evidence type="ECO:0000313" key="8">
    <source>
        <dbReference type="EMBL" id="PWA07376.1"/>
    </source>
</evidence>
<proteinExistence type="predicted"/>
<dbReference type="CDD" id="cd06170">
    <property type="entry name" value="LuxR_C_like"/>
    <property type="match status" value="1"/>
</dbReference>
<evidence type="ECO:0000256" key="5">
    <source>
        <dbReference type="PROSITE-ProRule" id="PRU00169"/>
    </source>
</evidence>
<gene>
    <name evidence="8" type="ORF">DB895_01255</name>
</gene>
<evidence type="ECO:0000259" key="6">
    <source>
        <dbReference type="PROSITE" id="PS50043"/>
    </source>
</evidence>
<dbReference type="SMART" id="SM00448">
    <property type="entry name" value="REC"/>
    <property type="match status" value="1"/>
</dbReference>
<reference evidence="8 9" key="1">
    <citation type="submission" date="2018-04" db="EMBL/GenBank/DDBJ databases">
        <title>Flavobacterium sp. nov., isolated from glacier ice.</title>
        <authorList>
            <person name="Liu Q."/>
            <person name="Xin Y.-H."/>
        </authorList>
    </citation>
    <scope>NUCLEOTIDE SEQUENCE [LARGE SCALE GENOMIC DNA]</scope>
    <source>
        <strain evidence="8 9">RB1R5</strain>
    </source>
</reference>
<keyword evidence="2" id="KW-0805">Transcription regulation</keyword>
<dbReference type="InterPro" id="IPR016032">
    <property type="entry name" value="Sig_transdc_resp-reg_C-effctor"/>
</dbReference>
<dbReference type="Proteomes" id="UP000245449">
    <property type="component" value="Unassembled WGS sequence"/>
</dbReference>
<dbReference type="InterPro" id="IPR000792">
    <property type="entry name" value="Tscrpt_reg_LuxR_C"/>
</dbReference>
<dbReference type="CDD" id="cd17535">
    <property type="entry name" value="REC_NarL-like"/>
    <property type="match status" value="1"/>
</dbReference>
<dbReference type="Pfam" id="PF00196">
    <property type="entry name" value="GerE"/>
    <property type="match status" value="1"/>
</dbReference>
<dbReference type="InterPro" id="IPR001789">
    <property type="entry name" value="Sig_transdc_resp-reg_receiver"/>
</dbReference>
<keyword evidence="4" id="KW-0804">Transcription</keyword>
<dbReference type="PROSITE" id="PS50110">
    <property type="entry name" value="RESPONSE_REGULATORY"/>
    <property type="match status" value="1"/>
</dbReference>
<dbReference type="PROSITE" id="PS50043">
    <property type="entry name" value="HTH_LUXR_2"/>
    <property type="match status" value="1"/>
</dbReference>
<dbReference type="InterPro" id="IPR011006">
    <property type="entry name" value="CheY-like_superfamily"/>
</dbReference>
<dbReference type="GO" id="GO:0000160">
    <property type="term" value="P:phosphorelay signal transduction system"/>
    <property type="evidence" value="ECO:0007669"/>
    <property type="project" value="InterPro"/>
</dbReference>
<organism evidence="8 9">
    <name type="scientific">Flavobacterium psychrotolerans</name>
    <dbReference type="NCBI Taxonomy" id="2169410"/>
    <lineage>
        <taxon>Bacteria</taxon>
        <taxon>Pseudomonadati</taxon>
        <taxon>Bacteroidota</taxon>
        <taxon>Flavobacteriia</taxon>
        <taxon>Flavobacteriales</taxon>
        <taxon>Flavobacteriaceae</taxon>
        <taxon>Flavobacterium</taxon>
    </lineage>
</organism>
<evidence type="ECO:0000256" key="1">
    <source>
        <dbReference type="ARBA" id="ARBA00022553"/>
    </source>
</evidence>
<dbReference type="Pfam" id="PF00072">
    <property type="entry name" value="Response_reg"/>
    <property type="match status" value="1"/>
</dbReference>
<feature type="domain" description="HTH luxR-type" evidence="6">
    <location>
        <begin position="151"/>
        <end position="216"/>
    </location>
</feature>
<keyword evidence="1 5" id="KW-0597">Phosphoprotein</keyword>
<dbReference type="Gene3D" id="3.40.50.2300">
    <property type="match status" value="1"/>
</dbReference>
<keyword evidence="3 8" id="KW-0238">DNA-binding</keyword>
<dbReference type="SUPFAM" id="SSF46894">
    <property type="entry name" value="C-terminal effector domain of the bipartite response regulators"/>
    <property type="match status" value="1"/>
</dbReference>
<dbReference type="EMBL" id="QCZI01000001">
    <property type="protein sequence ID" value="PWA07376.1"/>
    <property type="molecule type" value="Genomic_DNA"/>
</dbReference>
<feature type="modified residue" description="4-aspartylphosphate" evidence="5">
    <location>
        <position position="57"/>
    </location>
</feature>
<accession>A0A2U1JQB6</accession>
<dbReference type="SMART" id="SM00421">
    <property type="entry name" value="HTH_LUXR"/>
    <property type="match status" value="1"/>
</dbReference>
<dbReference type="InterPro" id="IPR058245">
    <property type="entry name" value="NreC/VraR/RcsB-like_REC"/>
</dbReference>
<dbReference type="GO" id="GO:0006355">
    <property type="term" value="P:regulation of DNA-templated transcription"/>
    <property type="evidence" value="ECO:0007669"/>
    <property type="project" value="InterPro"/>
</dbReference>
<dbReference type="GO" id="GO:0003677">
    <property type="term" value="F:DNA binding"/>
    <property type="evidence" value="ECO:0007669"/>
    <property type="project" value="UniProtKB-KW"/>
</dbReference>
<evidence type="ECO:0000256" key="4">
    <source>
        <dbReference type="ARBA" id="ARBA00023163"/>
    </source>
</evidence>
<evidence type="ECO:0000313" key="9">
    <source>
        <dbReference type="Proteomes" id="UP000245449"/>
    </source>
</evidence>
<evidence type="ECO:0000256" key="2">
    <source>
        <dbReference type="ARBA" id="ARBA00023015"/>
    </source>
</evidence>
<dbReference type="RefSeq" id="WP_116723522.1">
    <property type="nucleotide sequence ID" value="NZ_QCZI01000001.1"/>
</dbReference>
<name>A0A2U1JQB6_9FLAO</name>
<dbReference type="PANTHER" id="PTHR43214">
    <property type="entry name" value="TWO-COMPONENT RESPONSE REGULATOR"/>
    <property type="match status" value="1"/>
</dbReference>
<sequence length="229" mass="25976">MEDKIKVYLADDHQMLIEGMKAVIKSNENFEVVGYSLNGVNLIEDVTISDADILIMDINMPKIDGIEVLKEYSRLKRPFKVIVLSSYDDLKLVREVMKLGARGYLTKQSAAESIIEALVEVTKGEEYFCKIMHEKILNSFVQNNQEWSQNKIVADINLTQRELVILKLIALEFSGKKIGEKLFISANTVETHRKNLLKKVNVKSSIGLAKYAIRNNLIDNLKGESDVID</sequence>
<evidence type="ECO:0000256" key="3">
    <source>
        <dbReference type="ARBA" id="ARBA00023125"/>
    </source>
</evidence>
<evidence type="ECO:0000259" key="7">
    <source>
        <dbReference type="PROSITE" id="PS50110"/>
    </source>
</evidence>
<dbReference type="SUPFAM" id="SSF52172">
    <property type="entry name" value="CheY-like"/>
    <property type="match status" value="1"/>
</dbReference>